<dbReference type="AlphaFoldDB" id="A0A521D1U0"/>
<keyword evidence="2" id="KW-0808">Transferase</keyword>
<name>A0A521D1U0_9SPHI</name>
<dbReference type="InterPro" id="IPR000836">
    <property type="entry name" value="PRTase_dom"/>
</dbReference>
<accession>A0A521D1U0</accession>
<dbReference type="PANTHER" id="PTHR11608">
    <property type="entry name" value="BIFUNCTIONAL PROTEIN PYRR"/>
    <property type="match status" value="1"/>
</dbReference>
<dbReference type="SUPFAM" id="SSF53271">
    <property type="entry name" value="PRTase-like"/>
    <property type="match status" value="1"/>
</dbReference>
<dbReference type="PANTHER" id="PTHR11608:SF0">
    <property type="entry name" value="BIFUNCTIONAL PROTEIN PYRR"/>
    <property type="match status" value="1"/>
</dbReference>
<evidence type="ECO:0000259" key="1">
    <source>
        <dbReference type="Pfam" id="PF00156"/>
    </source>
</evidence>
<sequence length="180" mass="20705">MLHKQLLSSPKFELTIKRLCYQLIENHNDFSDSVIIGLQPRGIYLASCIQKELQNILPKSTINCGFLDITFFRDDFRRRESPLVPNSTRIDFIIEGKNVIIVDDVLFTGRTIRSGMDAMLAYGRPKTVELLVLVDRRFSREIPIEPDYIGMQVDSIASQNVRVSWKESEGENKVELITNK</sequence>
<dbReference type="OrthoDB" id="9802227at2"/>
<dbReference type="EMBL" id="FXSZ01000005">
    <property type="protein sequence ID" value="SMO65659.1"/>
    <property type="molecule type" value="Genomic_DNA"/>
</dbReference>
<reference evidence="2 3" key="1">
    <citation type="submission" date="2017-05" db="EMBL/GenBank/DDBJ databases">
        <authorList>
            <person name="Varghese N."/>
            <person name="Submissions S."/>
        </authorList>
    </citation>
    <scope>NUCLEOTIDE SEQUENCE [LARGE SCALE GENOMIC DNA]</scope>
    <source>
        <strain evidence="2 3">DSM 21342</strain>
    </source>
</reference>
<feature type="domain" description="Phosphoribosyltransferase" evidence="1">
    <location>
        <begin position="4"/>
        <end position="167"/>
    </location>
</feature>
<dbReference type="Gene3D" id="3.40.50.2020">
    <property type="match status" value="1"/>
</dbReference>
<gene>
    <name evidence="2" type="ORF">SAMN06265350_105145</name>
</gene>
<dbReference type="RefSeq" id="WP_142603716.1">
    <property type="nucleotide sequence ID" value="NZ_FXSZ01000005.1"/>
</dbReference>
<organism evidence="2 3">
    <name type="scientific">Solitalea koreensis</name>
    <dbReference type="NCBI Taxonomy" id="543615"/>
    <lineage>
        <taxon>Bacteria</taxon>
        <taxon>Pseudomonadati</taxon>
        <taxon>Bacteroidota</taxon>
        <taxon>Sphingobacteriia</taxon>
        <taxon>Sphingobacteriales</taxon>
        <taxon>Sphingobacteriaceae</taxon>
        <taxon>Solitalea</taxon>
    </lineage>
</organism>
<dbReference type="Pfam" id="PF00156">
    <property type="entry name" value="Pribosyltran"/>
    <property type="match status" value="1"/>
</dbReference>
<dbReference type="Proteomes" id="UP000315971">
    <property type="component" value="Unassembled WGS sequence"/>
</dbReference>
<dbReference type="NCBIfam" id="NF003549">
    <property type="entry name" value="PRK05205.1-5"/>
    <property type="match status" value="1"/>
</dbReference>
<protein>
    <submittedName>
        <fullName evidence="2">Pyrimidine operon attenuation protein / uracil phosphoribosyltransferase</fullName>
    </submittedName>
</protein>
<dbReference type="InterPro" id="IPR029057">
    <property type="entry name" value="PRTase-like"/>
</dbReference>
<dbReference type="GO" id="GO:0016757">
    <property type="term" value="F:glycosyltransferase activity"/>
    <property type="evidence" value="ECO:0007669"/>
    <property type="project" value="UniProtKB-KW"/>
</dbReference>
<dbReference type="InterPro" id="IPR050137">
    <property type="entry name" value="PyrR_bifunctional"/>
</dbReference>
<dbReference type="CDD" id="cd06223">
    <property type="entry name" value="PRTases_typeI"/>
    <property type="match status" value="1"/>
</dbReference>
<evidence type="ECO:0000313" key="3">
    <source>
        <dbReference type="Proteomes" id="UP000315971"/>
    </source>
</evidence>
<keyword evidence="3" id="KW-1185">Reference proteome</keyword>
<evidence type="ECO:0000313" key="2">
    <source>
        <dbReference type="EMBL" id="SMO65659.1"/>
    </source>
</evidence>
<keyword evidence="2" id="KW-0328">Glycosyltransferase</keyword>
<proteinExistence type="predicted"/>